<accession>A0A2W4BWA6</accession>
<dbReference type="AlphaFoldDB" id="A0A2W4BWA6"/>
<gene>
    <name evidence="1" type="ORF">CI088_00610</name>
</gene>
<protein>
    <submittedName>
        <fullName evidence="1">Uncharacterized protein</fullName>
    </submittedName>
</protein>
<organism evidence="1 2">
    <name type="scientific">Enterococcus plantarum</name>
    <dbReference type="NCBI Taxonomy" id="1077675"/>
    <lineage>
        <taxon>Bacteria</taxon>
        <taxon>Bacillati</taxon>
        <taxon>Bacillota</taxon>
        <taxon>Bacilli</taxon>
        <taxon>Lactobacillales</taxon>
        <taxon>Enterococcaceae</taxon>
        <taxon>Enterococcus</taxon>
    </lineage>
</organism>
<evidence type="ECO:0000313" key="1">
    <source>
        <dbReference type="EMBL" id="PZL78302.1"/>
    </source>
</evidence>
<dbReference type="Proteomes" id="UP000249828">
    <property type="component" value="Unassembled WGS sequence"/>
</dbReference>
<keyword evidence="2" id="KW-1185">Reference proteome</keyword>
<reference evidence="1 2" key="1">
    <citation type="submission" date="2017-11" db="EMBL/GenBank/DDBJ databases">
        <title>Draft genome sequence of Enterococcus plantarum TRW2 strain isolated from lettuce.</title>
        <authorList>
            <person name="Kim E.B."/>
            <person name="Marco M.L."/>
            <person name="Williams T.R."/>
            <person name="You I.H."/>
        </authorList>
    </citation>
    <scope>NUCLEOTIDE SEQUENCE [LARGE SCALE GENOMIC DNA]</scope>
    <source>
        <strain evidence="1 2">TRW2</strain>
    </source>
</reference>
<name>A0A2W4BWA6_9ENTE</name>
<evidence type="ECO:0000313" key="2">
    <source>
        <dbReference type="Proteomes" id="UP000249828"/>
    </source>
</evidence>
<dbReference type="STRING" id="1077675.BCR22_09940"/>
<dbReference type="EMBL" id="PIEU01000001">
    <property type="protein sequence ID" value="PZL78302.1"/>
    <property type="molecule type" value="Genomic_DNA"/>
</dbReference>
<sequence length="80" mass="9341">MNVEGKKLSRSVRYYFFMSGSNIIHKNLIRNIDWTMQRKDQNQNYELKITIFGTSTPCTLNHFLCVCYTVLIINTKGVCS</sequence>
<proteinExistence type="predicted"/>
<comment type="caution">
    <text evidence="1">The sequence shown here is derived from an EMBL/GenBank/DDBJ whole genome shotgun (WGS) entry which is preliminary data.</text>
</comment>